<evidence type="ECO:0000259" key="8">
    <source>
        <dbReference type="PROSITE" id="PS51519"/>
    </source>
</evidence>
<gene>
    <name evidence="9" type="ORF">SO802_004738</name>
</gene>
<name>A0AAW2E5T2_9ROSI</name>
<keyword evidence="6" id="KW-0539">Nucleus</keyword>
<dbReference type="AlphaFoldDB" id="A0AAW2E5T2"/>
<evidence type="ECO:0000256" key="5">
    <source>
        <dbReference type="ARBA" id="ARBA00023163"/>
    </source>
</evidence>
<dbReference type="InterPro" id="IPR044607">
    <property type="entry name" value="RKD-like"/>
</dbReference>
<sequence>MVQRDRAGKLTLEEVGRHFHLPIEEASRRMKLCPTVLKKICRRYGIHRWPYRKVKSIRRQISNLTASLNSHDAEGEARANAQAEIDRLQQELTNVCAGVSIDAATEGLAADCAGLGNLFEEAIAFGYLLVISRLEGKSVMPSNASCDGLIHCCDHNEIRDTLISAIDQMDTIQLCIIAWPNQTCPFNTNIQPIGASSLCPPIGRIFFPDT</sequence>
<dbReference type="GO" id="GO:0003677">
    <property type="term" value="F:DNA binding"/>
    <property type="evidence" value="ECO:0007669"/>
    <property type="project" value="UniProtKB-KW"/>
</dbReference>
<dbReference type="Pfam" id="PF02042">
    <property type="entry name" value="RWP-RK"/>
    <property type="match status" value="1"/>
</dbReference>
<dbReference type="EMBL" id="JAZDWU010000001">
    <property type="protein sequence ID" value="KAL0017669.1"/>
    <property type="molecule type" value="Genomic_DNA"/>
</dbReference>
<comment type="caution">
    <text evidence="9">The sequence shown here is derived from an EMBL/GenBank/DDBJ whole genome shotgun (WGS) entry which is preliminary data.</text>
</comment>
<evidence type="ECO:0000256" key="3">
    <source>
        <dbReference type="ARBA" id="ARBA00023054"/>
    </source>
</evidence>
<dbReference type="InterPro" id="IPR003035">
    <property type="entry name" value="RWP-RK_dom"/>
</dbReference>
<evidence type="ECO:0000313" key="10">
    <source>
        <dbReference type="Proteomes" id="UP001459277"/>
    </source>
</evidence>
<dbReference type="PROSITE" id="PS51519">
    <property type="entry name" value="RWP_RK"/>
    <property type="match status" value="1"/>
</dbReference>
<keyword evidence="5" id="KW-0804">Transcription</keyword>
<keyword evidence="4" id="KW-0238">DNA-binding</keyword>
<accession>A0AAW2E5T2</accession>
<dbReference type="PANTHER" id="PTHR46373">
    <property type="entry name" value="PROTEIN RKD4"/>
    <property type="match status" value="1"/>
</dbReference>
<dbReference type="PANTHER" id="PTHR46373:SF5">
    <property type="entry name" value="RWP-RK DOMAIN PROTEIN"/>
    <property type="match status" value="1"/>
</dbReference>
<keyword evidence="2" id="KW-0805">Transcription regulation</keyword>
<protein>
    <recommendedName>
        <fullName evidence="8">RWP-RK domain-containing protein</fullName>
    </recommendedName>
</protein>
<evidence type="ECO:0000313" key="9">
    <source>
        <dbReference type="EMBL" id="KAL0017669.1"/>
    </source>
</evidence>
<evidence type="ECO:0000256" key="2">
    <source>
        <dbReference type="ARBA" id="ARBA00023015"/>
    </source>
</evidence>
<reference evidence="9 10" key="1">
    <citation type="submission" date="2024-01" db="EMBL/GenBank/DDBJ databases">
        <title>A telomere-to-telomere, gap-free genome of sweet tea (Lithocarpus litseifolius).</title>
        <authorList>
            <person name="Zhou J."/>
        </authorList>
    </citation>
    <scope>NUCLEOTIDE SEQUENCE [LARGE SCALE GENOMIC DNA]</scope>
    <source>
        <strain evidence="9">Zhou-2022a</strain>
        <tissue evidence="9">Leaf</tissue>
    </source>
</reference>
<evidence type="ECO:0000256" key="1">
    <source>
        <dbReference type="ARBA" id="ARBA00004049"/>
    </source>
</evidence>
<evidence type="ECO:0000256" key="4">
    <source>
        <dbReference type="ARBA" id="ARBA00023125"/>
    </source>
</evidence>
<comment type="function">
    <text evidence="1">Putative transcription factor.</text>
</comment>
<dbReference type="Proteomes" id="UP001459277">
    <property type="component" value="Unassembled WGS sequence"/>
</dbReference>
<evidence type="ECO:0000256" key="7">
    <source>
        <dbReference type="SAM" id="Coils"/>
    </source>
</evidence>
<proteinExistence type="predicted"/>
<evidence type="ECO:0000256" key="6">
    <source>
        <dbReference type="ARBA" id="ARBA00023242"/>
    </source>
</evidence>
<feature type="domain" description="RWP-RK" evidence="8">
    <location>
        <begin position="1"/>
        <end position="77"/>
    </location>
</feature>
<organism evidence="9 10">
    <name type="scientific">Lithocarpus litseifolius</name>
    <dbReference type="NCBI Taxonomy" id="425828"/>
    <lineage>
        <taxon>Eukaryota</taxon>
        <taxon>Viridiplantae</taxon>
        <taxon>Streptophyta</taxon>
        <taxon>Embryophyta</taxon>
        <taxon>Tracheophyta</taxon>
        <taxon>Spermatophyta</taxon>
        <taxon>Magnoliopsida</taxon>
        <taxon>eudicotyledons</taxon>
        <taxon>Gunneridae</taxon>
        <taxon>Pentapetalae</taxon>
        <taxon>rosids</taxon>
        <taxon>fabids</taxon>
        <taxon>Fagales</taxon>
        <taxon>Fagaceae</taxon>
        <taxon>Lithocarpus</taxon>
    </lineage>
</organism>
<feature type="coiled-coil region" evidence="7">
    <location>
        <begin position="54"/>
        <end position="98"/>
    </location>
</feature>
<keyword evidence="10" id="KW-1185">Reference proteome</keyword>
<dbReference type="GO" id="GO:0003700">
    <property type="term" value="F:DNA-binding transcription factor activity"/>
    <property type="evidence" value="ECO:0007669"/>
    <property type="project" value="InterPro"/>
</dbReference>
<keyword evidence="3 7" id="KW-0175">Coiled coil</keyword>